<dbReference type="Proteomes" id="UP000002059">
    <property type="component" value="Partially assembled WGS sequence"/>
</dbReference>
<dbReference type="EMBL" id="KN293999">
    <property type="protein sequence ID" value="KGQ01590.1"/>
    <property type="molecule type" value="Genomic_DNA"/>
</dbReference>
<dbReference type="VEuPathDB" id="FungiDB:PAAG_11718"/>
<name>A0A0A2V666_PARBA</name>
<gene>
    <name evidence="2" type="ORF">PAAG_11718</name>
</gene>
<feature type="region of interest" description="Disordered" evidence="1">
    <location>
        <begin position="1"/>
        <end position="27"/>
    </location>
</feature>
<reference evidence="2 3" key="1">
    <citation type="journal article" date="2011" name="PLoS Genet.">
        <title>Comparative genomic analysis of human fungal pathogens causing paracoccidioidomycosis.</title>
        <authorList>
            <person name="Desjardins C.A."/>
            <person name="Champion M.D."/>
            <person name="Holder J.W."/>
            <person name="Muszewska A."/>
            <person name="Goldberg J."/>
            <person name="Bailao A.M."/>
            <person name="Brigido M.M."/>
            <person name="Ferreira M.E."/>
            <person name="Garcia A.M."/>
            <person name="Grynberg M."/>
            <person name="Gujja S."/>
            <person name="Heiman D.I."/>
            <person name="Henn M.R."/>
            <person name="Kodira C.D."/>
            <person name="Leon-Narvaez H."/>
            <person name="Longo L.V."/>
            <person name="Ma L.J."/>
            <person name="Malavazi I."/>
            <person name="Matsuo A.L."/>
            <person name="Morais F.V."/>
            <person name="Pereira M."/>
            <person name="Rodriguez-Brito S."/>
            <person name="Sakthikumar S."/>
            <person name="Salem-Izacc S.M."/>
            <person name="Sykes S.M."/>
            <person name="Teixeira M.M."/>
            <person name="Vallejo M.C."/>
            <person name="Walter M.E."/>
            <person name="Yandava C."/>
            <person name="Young S."/>
            <person name="Zeng Q."/>
            <person name="Zucker J."/>
            <person name="Felipe M.S."/>
            <person name="Goldman G.H."/>
            <person name="Haas B.J."/>
            <person name="McEwen J.G."/>
            <person name="Nino-Vega G."/>
            <person name="Puccia R."/>
            <person name="San-Blas G."/>
            <person name="Soares C.M."/>
            <person name="Birren B.W."/>
            <person name="Cuomo C.A."/>
        </authorList>
    </citation>
    <scope>NUCLEOTIDE SEQUENCE [LARGE SCALE GENOMIC DNA]</scope>
    <source>
        <strain evidence="3">ATCC MYA-826 / Pb01</strain>
    </source>
</reference>
<dbReference type="AlphaFoldDB" id="A0A0A2V666"/>
<dbReference type="GeneID" id="26970619"/>
<evidence type="ECO:0000313" key="3">
    <source>
        <dbReference type="Proteomes" id="UP000002059"/>
    </source>
</evidence>
<organism evidence="2 3">
    <name type="scientific">Paracoccidioides lutzii (strain ATCC MYA-826 / Pb01)</name>
    <name type="common">Paracoccidioides brasiliensis</name>
    <dbReference type="NCBI Taxonomy" id="502779"/>
    <lineage>
        <taxon>Eukaryota</taxon>
        <taxon>Fungi</taxon>
        <taxon>Dikarya</taxon>
        <taxon>Ascomycota</taxon>
        <taxon>Pezizomycotina</taxon>
        <taxon>Eurotiomycetes</taxon>
        <taxon>Eurotiomycetidae</taxon>
        <taxon>Onygenales</taxon>
        <taxon>Ajellomycetaceae</taxon>
        <taxon>Paracoccidioides</taxon>
    </lineage>
</organism>
<keyword evidence="3" id="KW-1185">Reference proteome</keyword>
<protein>
    <submittedName>
        <fullName evidence="2">Uncharacterized protein</fullName>
    </submittedName>
</protein>
<dbReference type="RefSeq" id="XP_015703103.1">
    <property type="nucleotide sequence ID" value="XM_015847314.1"/>
</dbReference>
<proteinExistence type="predicted"/>
<dbReference type="OrthoDB" id="4509994at2759"/>
<evidence type="ECO:0000256" key="1">
    <source>
        <dbReference type="SAM" id="MobiDB-lite"/>
    </source>
</evidence>
<evidence type="ECO:0000313" key="2">
    <source>
        <dbReference type="EMBL" id="KGQ01590.1"/>
    </source>
</evidence>
<dbReference type="KEGG" id="pbl:PAAG_11718"/>
<dbReference type="HOGENOM" id="CLU_2050330_0_0_1"/>
<accession>A0A0A2V666</accession>
<sequence>MSEAARGPDSPWRSDWDMMTLTGGNMGPREPISKELFFEVLEEDPERVYREIANLMDEARGTLGRRIYEDVNKLANARVEYRGLVLRNGDDYHLFVTKFLHLTGEAQVQKEDYTADLLPS</sequence>